<feature type="region of interest" description="Disordered" evidence="14">
    <location>
        <begin position="1"/>
        <end position="23"/>
    </location>
</feature>
<comment type="catalytic activity">
    <reaction evidence="9 10 11">
        <text>adenosine(37) in tRNA + dimethylallyl diphosphate = N(6)-dimethylallyladenosine(37) in tRNA + diphosphate</text>
        <dbReference type="Rhea" id="RHEA:26482"/>
        <dbReference type="Rhea" id="RHEA-COMP:10162"/>
        <dbReference type="Rhea" id="RHEA-COMP:10375"/>
        <dbReference type="ChEBI" id="CHEBI:33019"/>
        <dbReference type="ChEBI" id="CHEBI:57623"/>
        <dbReference type="ChEBI" id="CHEBI:74411"/>
        <dbReference type="ChEBI" id="CHEBI:74415"/>
        <dbReference type="EC" id="2.5.1.75"/>
    </reaction>
</comment>
<feature type="site" description="Interaction with substrate tRNA" evidence="10">
    <location>
        <position position="140"/>
    </location>
</feature>
<evidence type="ECO:0000256" key="3">
    <source>
        <dbReference type="ARBA" id="ARBA00005842"/>
    </source>
</evidence>
<dbReference type="PANTHER" id="PTHR11088">
    <property type="entry name" value="TRNA DIMETHYLALLYLTRANSFERASE"/>
    <property type="match status" value="1"/>
</dbReference>
<feature type="binding site" evidence="10">
    <location>
        <begin position="30"/>
        <end position="35"/>
    </location>
    <ligand>
        <name>substrate</name>
    </ligand>
</feature>
<evidence type="ECO:0000256" key="13">
    <source>
        <dbReference type="RuleBase" id="RU003785"/>
    </source>
</evidence>
<comment type="function">
    <text evidence="2 10 12">Catalyzes the transfer of a dimethylallyl group onto the adenine at position 37 in tRNAs that read codons beginning with uridine, leading to the formation of N6-(dimethylallyl)adenosine (i(6)A).</text>
</comment>
<dbReference type="Gene3D" id="1.10.20.140">
    <property type="match status" value="1"/>
</dbReference>
<evidence type="ECO:0000256" key="6">
    <source>
        <dbReference type="ARBA" id="ARBA00022741"/>
    </source>
</evidence>
<dbReference type="InterPro" id="IPR039657">
    <property type="entry name" value="Dimethylallyltransferase"/>
</dbReference>
<evidence type="ECO:0000256" key="8">
    <source>
        <dbReference type="ARBA" id="ARBA00022842"/>
    </source>
</evidence>
<keyword evidence="5 10" id="KW-0819">tRNA processing</keyword>
<dbReference type="NCBIfam" id="TIGR00174">
    <property type="entry name" value="miaA"/>
    <property type="match status" value="1"/>
</dbReference>
<evidence type="ECO:0000256" key="1">
    <source>
        <dbReference type="ARBA" id="ARBA00001946"/>
    </source>
</evidence>
<dbReference type="InterPro" id="IPR027417">
    <property type="entry name" value="P-loop_NTPase"/>
</dbReference>
<feature type="site" description="Interaction with substrate tRNA" evidence="10">
    <location>
        <position position="119"/>
    </location>
</feature>
<keyword evidence="8 10" id="KW-0460">Magnesium</keyword>
<evidence type="ECO:0000256" key="4">
    <source>
        <dbReference type="ARBA" id="ARBA00022679"/>
    </source>
</evidence>
<dbReference type="EMBL" id="BAAANB010000021">
    <property type="protein sequence ID" value="GAA2036822.1"/>
    <property type="molecule type" value="Genomic_DNA"/>
</dbReference>
<dbReference type="Gene3D" id="3.40.50.300">
    <property type="entry name" value="P-loop containing nucleotide triphosphate hydrolases"/>
    <property type="match status" value="1"/>
</dbReference>
<protein>
    <recommendedName>
        <fullName evidence="10">tRNA dimethylallyltransferase</fullName>
        <ecNumber evidence="10">2.5.1.75</ecNumber>
    </recommendedName>
    <alternativeName>
        <fullName evidence="10">Dimethylallyl diphosphate:tRNA dimethylallyltransferase</fullName>
        <shortName evidence="10">DMAPP:tRNA dimethylallyltransferase</shortName>
        <shortName evidence="10">DMATase</shortName>
    </alternativeName>
    <alternativeName>
        <fullName evidence="10">Isopentenyl-diphosphate:tRNA isopentenyltransferase</fullName>
        <shortName evidence="10">IPP transferase</shortName>
        <shortName evidence="10">IPPT</shortName>
        <shortName evidence="10">IPTase</shortName>
    </alternativeName>
</protein>
<reference evidence="16" key="1">
    <citation type="journal article" date="2019" name="Int. J. Syst. Evol. Microbiol.">
        <title>The Global Catalogue of Microorganisms (GCM) 10K type strain sequencing project: providing services to taxonomists for standard genome sequencing and annotation.</title>
        <authorList>
            <consortium name="The Broad Institute Genomics Platform"/>
            <consortium name="The Broad Institute Genome Sequencing Center for Infectious Disease"/>
            <person name="Wu L."/>
            <person name="Ma J."/>
        </authorList>
    </citation>
    <scope>NUCLEOTIDE SEQUENCE [LARGE SCALE GENOMIC DNA]</scope>
    <source>
        <strain evidence="16">JCM 14283</strain>
    </source>
</reference>
<keyword evidence="4 10" id="KW-0808">Transferase</keyword>
<evidence type="ECO:0000313" key="16">
    <source>
        <dbReference type="Proteomes" id="UP001501285"/>
    </source>
</evidence>
<comment type="subunit">
    <text evidence="10">Monomer.</text>
</comment>
<comment type="similarity">
    <text evidence="3 10 13">Belongs to the IPP transferase family.</text>
</comment>
<dbReference type="HAMAP" id="MF_00185">
    <property type="entry name" value="IPP_trans"/>
    <property type="match status" value="1"/>
</dbReference>
<evidence type="ECO:0000256" key="11">
    <source>
        <dbReference type="RuleBase" id="RU003783"/>
    </source>
</evidence>
<dbReference type="Pfam" id="PF01715">
    <property type="entry name" value="IPPT"/>
    <property type="match status" value="1"/>
</dbReference>
<dbReference type="PANTHER" id="PTHR11088:SF60">
    <property type="entry name" value="TRNA DIMETHYLALLYLTRANSFERASE"/>
    <property type="match status" value="1"/>
</dbReference>
<keyword evidence="7 10" id="KW-0067">ATP-binding</keyword>
<keyword evidence="6 10" id="KW-0547">Nucleotide-binding</keyword>
<evidence type="ECO:0000256" key="7">
    <source>
        <dbReference type="ARBA" id="ARBA00022840"/>
    </source>
</evidence>
<feature type="binding site" evidence="10">
    <location>
        <begin position="28"/>
        <end position="35"/>
    </location>
    <ligand>
        <name>ATP</name>
        <dbReference type="ChEBI" id="CHEBI:30616"/>
    </ligand>
</feature>
<evidence type="ECO:0000256" key="10">
    <source>
        <dbReference type="HAMAP-Rule" id="MF_00185"/>
    </source>
</evidence>
<dbReference type="Proteomes" id="UP001501285">
    <property type="component" value="Unassembled WGS sequence"/>
</dbReference>
<evidence type="ECO:0000256" key="9">
    <source>
        <dbReference type="ARBA" id="ARBA00049563"/>
    </source>
</evidence>
<evidence type="ECO:0000256" key="2">
    <source>
        <dbReference type="ARBA" id="ARBA00003213"/>
    </source>
</evidence>
<dbReference type="InterPro" id="IPR018022">
    <property type="entry name" value="IPT"/>
</dbReference>
<organism evidence="15 16">
    <name type="scientific">Terrabacter terrae</name>
    <dbReference type="NCBI Taxonomy" id="318434"/>
    <lineage>
        <taxon>Bacteria</taxon>
        <taxon>Bacillati</taxon>
        <taxon>Actinomycetota</taxon>
        <taxon>Actinomycetes</taxon>
        <taxon>Micrococcales</taxon>
        <taxon>Intrasporangiaceae</taxon>
        <taxon>Terrabacter</taxon>
    </lineage>
</organism>
<comment type="caution">
    <text evidence="10">Lacks conserved residue(s) required for the propagation of feature annotation.</text>
</comment>
<evidence type="ECO:0000313" key="15">
    <source>
        <dbReference type="EMBL" id="GAA2036822.1"/>
    </source>
</evidence>
<comment type="caution">
    <text evidence="15">The sequence shown here is derived from an EMBL/GenBank/DDBJ whole genome shotgun (WGS) entry which is preliminary data.</text>
</comment>
<comment type="cofactor">
    <cofactor evidence="1 10">
        <name>Mg(2+)</name>
        <dbReference type="ChEBI" id="CHEBI:18420"/>
    </cofactor>
</comment>
<dbReference type="SUPFAM" id="SSF52540">
    <property type="entry name" value="P-loop containing nucleoside triphosphate hydrolases"/>
    <property type="match status" value="2"/>
</dbReference>
<name>A0ABN2UJ19_9MICO</name>
<sequence>MTPGSTSGEPLCRPTSTPSSPPIVAVVGPTATGKSDLALDLAERVGGEVVNADAMQLYRGMDIGTAKLPRAQRRGIPHHELDVLEVTQEASVAAYQVAARAHFDAIAARGHRPLLVGGSGLYVRAALDRLEIPPTDPRVRARIEAEGEQVGPDVLHARLRALDPEAGAAILPGNVRRVVRALEVIELTGRPFSASMPTRELASPAIILGLRVEREVLDERVARRVDRMWDAGLRAETETLLGAGLREGVTASRAIGYGQAIAVIDGVMGEREAREDTARATRRYARRQESWFRPDPRIVWLDAQAPGLLDRALAAVREADVRVRPGIPENG</sequence>
<gene>
    <name evidence="10 15" type="primary">miaA</name>
    <name evidence="15" type="ORF">GCM10009740_30360</name>
</gene>
<evidence type="ECO:0000256" key="14">
    <source>
        <dbReference type="SAM" id="MobiDB-lite"/>
    </source>
</evidence>
<keyword evidence="16" id="KW-1185">Reference proteome</keyword>
<accession>A0ABN2UJ19</accession>
<dbReference type="EC" id="2.5.1.75" evidence="10"/>
<evidence type="ECO:0000256" key="12">
    <source>
        <dbReference type="RuleBase" id="RU003784"/>
    </source>
</evidence>
<feature type="compositionally biased region" description="Polar residues" evidence="14">
    <location>
        <begin position="1"/>
        <end position="18"/>
    </location>
</feature>
<proteinExistence type="inferred from homology"/>
<evidence type="ECO:0000256" key="5">
    <source>
        <dbReference type="ARBA" id="ARBA00022694"/>
    </source>
</evidence>